<protein>
    <submittedName>
        <fullName evidence="3">Uncharacterized protein</fullName>
    </submittedName>
</protein>
<keyword evidence="2" id="KW-0812">Transmembrane</keyword>
<feature type="region of interest" description="Disordered" evidence="1">
    <location>
        <begin position="143"/>
        <end position="212"/>
    </location>
</feature>
<reference evidence="3" key="1">
    <citation type="submission" date="2021-06" db="EMBL/GenBank/DDBJ databases">
        <title>Comparative genomics, transcriptomics and evolutionary studies reveal genomic signatures of adaptation to plant cell wall in hemibiotrophic fungi.</title>
        <authorList>
            <consortium name="DOE Joint Genome Institute"/>
            <person name="Baroncelli R."/>
            <person name="Diaz J.F."/>
            <person name="Benocci T."/>
            <person name="Peng M."/>
            <person name="Battaglia E."/>
            <person name="Haridas S."/>
            <person name="Andreopoulos W."/>
            <person name="Labutti K."/>
            <person name="Pangilinan J."/>
            <person name="Floch G.L."/>
            <person name="Makela M.R."/>
            <person name="Henrissat B."/>
            <person name="Grigoriev I.V."/>
            <person name="Crouch J.A."/>
            <person name="De Vries R.P."/>
            <person name="Sukno S.A."/>
            <person name="Thon M.R."/>
        </authorList>
    </citation>
    <scope>NUCLEOTIDE SEQUENCE</scope>
    <source>
        <strain evidence="3">CBS 193.32</strain>
    </source>
</reference>
<dbReference type="EMBL" id="JAHMHR010000059">
    <property type="protein sequence ID" value="KAK1659560.1"/>
    <property type="molecule type" value="Genomic_DNA"/>
</dbReference>
<dbReference type="AlphaFoldDB" id="A0AAJ0AEM6"/>
<dbReference type="GeneID" id="85451424"/>
<proteinExistence type="predicted"/>
<feature type="compositionally biased region" description="Basic residues" evidence="1">
    <location>
        <begin position="174"/>
        <end position="184"/>
    </location>
</feature>
<keyword evidence="2" id="KW-0472">Membrane</keyword>
<name>A0AAJ0AEM6_9PEZI</name>
<evidence type="ECO:0000313" key="3">
    <source>
        <dbReference type="EMBL" id="KAK1659560.1"/>
    </source>
</evidence>
<feature type="region of interest" description="Disordered" evidence="1">
    <location>
        <begin position="95"/>
        <end position="125"/>
    </location>
</feature>
<feature type="compositionally biased region" description="Polar residues" evidence="1">
    <location>
        <begin position="157"/>
        <end position="172"/>
    </location>
</feature>
<gene>
    <name evidence="3" type="ORF">BDP55DRAFT_338183</name>
</gene>
<organism evidence="3 4">
    <name type="scientific">Colletotrichum godetiae</name>
    <dbReference type="NCBI Taxonomy" id="1209918"/>
    <lineage>
        <taxon>Eukaryota</taxon>
        <taxon>Fungi</taxon>
        <taxon>Dikarya</taxon>
        <taxon>Ascomycota</taxon>
        <taxon>Pezizomycotina</taxon>
        <taxon>Sordariomycetes</taxon>
        <taxon>Hypocreomycetidae</taxon>
        <taxon>Glomerellales</taxon>
        <taxon>Glomerellaceae</taxon>
        <taxon>Colletotrichum</taxon>
        <taxon>Colletotrichum acutatum species complex</taxon>
    </lineage>
</organism>
<sequence>MEPPCSRQQRICCLTYCRSKRNLQSICTEYWVHVAARSELPRNTGLGRVCGADTKRYRTGTAGTLTEPLPLPFFCLFLFVFFFFLNLHIRASHGASRRAQRQPGDGPISPPLEVERAETSTRTETDILTHCVTVRSITSRGMLEPLRLSNAKGGQPLDTTKQNNSSHTQATKPPNHRIRQRHMRQASGRPERPPNGETLELQGLDVRPAGRP</sequence>
<comment type="caution">
    <text evidence="3">The sequence shown here is derived from an EMBL/GenBank/DDBJ whole genome shotgun (WGS) entry which is preliminary data.</text>
</comment>
<evidence type="ECO:0000256" key="2">
    <source>
        <dbReference type="SAM" id="Phobius"/>
    </source>
</evidence>
<evidence type="ECO:0000256" key="1">
    <source>
        <dbReference type="SAM" id="MobiDB-lite"/>
    </source>
</evidence>
<feature type="transmembrane region" description="Helical" evidence="2">
    <location>
        <begin position="71"/>
        <end position="89"/>
    </location>
</feature>
<feature type="compositionally biased region" description="Basic and acidic residues" evidence="1">
    <location>
        <begin position="113"/>
        <end position="125"/>
    </location>
</feature>
<evidence type="ECO:0000313" key="4">
    <source>
        <dbReference type="Proteomes" id="UP001224890"/>
    </source>
</evidence>
<dbReference type="Proteomes" id="UP001224890">
    <property type="component" value="Unassembled WGS sequence"/>
</dbReference>
<dbReference type="RefSeq" id="XP_060424324.1">
    <property type="nucleotide sequence ID" value="XM_060566898.1"/>
</dbReference>
<keyword evidence="2" id="KW-1133">Transmembrane helix</keyword>
<accession>A0AAJ0AEM6</accession>
<keyword evidence="4" id="KW-1185">Reference proteome</keyword>